<dbReference type="VEuPathDB" id="VectorBase:RSAN_044590"/>
<dbReference type="VEuPathDB" id="VectorBase:RSAN_033152"/>
<dbReference type="AlphaFoldDB" id="A0A9D4PDR6"/>
<evidence type="ECO:0000313" key="3">
    <source>
        <dbReference type="Proteomes" id="UP000821837"/>
    </source>
</evidence>
<reference evidence="2" key="2">
    <citation type="submission" date="2021-09" db="EMBL/GenBank/DDBJ databases">
        <authorList>
            <person name="Jia N."/>
            <person name="Wang J."/>
            <person name="Shi W."/>
            <person name="Du L."/>
            <person name="Sun Y."/>
            <person name="Zhan W."/>
            <person name="Jiang J."/>
            <person name="Wang Q."/>
            <person name="Zhang B."/>
            <person name="Ji P."/>
            <person name="Sakyi L.B."/>
            <person name="Cui X."/>
            <person name="Yuan T."/>
            <person name="Jiang B."/>
            <person name="Yang W."/>
            <person name="Lam T.T.-Y."/>
            <person name="Chang Q."/>
            <person name="Ding S."/>
            <person name="Wang X."/>
            <person name="Zhu J."/>
            <person name="Ruan X."/>
            <person name="Zhao L."/>
            <person name="Wei J."/>
            <person name="Que T."/>
            <person name="Du C."/>
            <person name="Cheng J."/>
            <person name="Dai P."/>
            <person name="Han X."/>
            <person name="Huang E."/>
            <person name="Gao Y."/>
            <person name="Liu J."/>
            <person name="Shao H."/>
            <person name="Ye R."/>
            <person name="Li L."/>
            <person name="Wei W."/>
            <person name="Wang X."/>
            <person name="Wang C."/>
            <person name="Huo Q."/>
            <person name="Li W."/>
            <person name="Guo W."/>
            <person name="Chen H."/>
            <person name="Chen S."/>
            <person name="Zhou L."/>
            <person name="Zhou L."/>
            <person name="Ni X."/>
            <person name="Tian J."/>
            <person name="Zhou Y."/>
            <person name="Sheng Y."/>
            <person name="Liu T."/>
            <person name="Pan Y."/>
            <person name="Xia L."/>
            <person name="Li J."/>
            <person name="Zhao F."/>
            <person name="Cao W."/>
        </authorList>
    </citation>
    <scope>NUCLEOTIDE SEQUENCE</scope>
    <source>
        <strain evidence="2">Rsan-2018</strain>
        <tissue evidence="2">Larvae</tissue>
    </source>
</reference>
<comment type="caution">
    <text evidence="2">The sequence shown here is derived from an EMBL/GenBank/DDBJ whole genome shotgun (WGS) entry which is preliminary data.</text>
</comment>
<evidence type="ECO:0000256" key="1">
    <source>
        <dbReference type="SAM" id="Phobius"/>
    </source>
</evidence>
<organism evidence="2 3">
    <name type="scientific">Rhipicephalus sanguineus</name>
    <name type="common">Brown dog tick</name>
    <name type="synonym">Ixodes sanguineus</name>
    <dbReference type="NCBI Taxonomy" id="34632"/>
    <lineage>
        <taxon>Eukaryota</taxon>
        <taxon>Metazoa</taxon>
        <taxon>Ecdysozoa</taxon>
        <taxon>Arthropoda</taxon>
        <taxon>Chelicerata</taxon>
        <taxon>Arachnida</taxon>
        <taxon>Acari</taxon>
        <taxon>Parasitiformes</taxon>
        <taxon>Ixodida</taxon>
        <taxon>Ixodoidea</taxon>
        <taxon>Ixodidae</taxon>
        <taxon>Rhipicephalinae</taxon>
        <taxon>Rhipicephalus</taxon>
        <taxon>Rhipicephalus</taxon>
    </lineage>
</organism>
<keyword evidence="1" id="KW-0812">Transmembrane</keyword>
<accession>A0A9D4PDR6</accession>
<keyword evidence="3" id="KW-1185">Reference proteome</keyword>
<dbReference type="Proteomes" id="UP000821837">
    <property type="component" value="Unassembled WGS sequence"/>
</dbReference>
<sequence length="461" mass="51657">MRAYWYIRPENETFRIIFAVTAICIFLGLISFVGFMLLGAAEPSVDELVCTVGATAVFKEMNPPDGLCHYIYYASVAVVKSELIAVETTVSWNSFKTSLSSYTQTSGGIGFDVRYSPKTEMNSSTEDELKNLANKNIKHYGVLNVLDIPSKVNKRFNDAKELLSTLKGFQNGDATRKTLLAMGILNYKHADAMSTLTDMFQDAVNQHVADTVIVYSSVGWIESKEECYSHPPSVFDKAVYRDKAAVEADRAPDIKSISRLMTKDKQFTSDAKMGLSLELGTLIYWLIEPASNFDAVNQHCKSLYVTNMDVLGKCDERQAAPTERIEATARKPRGGARSRLYVVCTLSGDEAKEDLAMFTKFCDNGGLLYPSVKLFSFVDALEITFSMWFSYNELHSDSLEELVSCLQKNDVTLGCAQHGPSLTKQVTKFFPLTRLHFYTKALNKERASSREKKHLKLRRVT</sequence>
<proteinExistence type="predicted"/>
<dbReference type="EMBL" id="JABSTV010001255">
    <property type="protein sequence ID" value="KAH7935758.1"/>
    <property type="molecule type" value="Genomic_DNA"/>
</dbReference>
<evidence type="ECO:0000313" key="2">
    <source>
        <dbReference type="EMBL" id="KAH7935758.1"/>
    </source>
</evidence>
<gene>
    <name evidence="2" type="ORF">HPB52_013171</name>
</gene>
<name>A0A9D4PDR6_RHISA</name>
<keyword evidence="1" id="KW-1133">Transmembrane helix</keyword>
<keyword evidence="1" id="KW-0472">Membrane</keyword>
<reference evidence="2" key="1">
    <citation type="journal article" date="2020" name="Cell">
        <title>Large-Scale Comparative Analyses of Tick Genomes Elucidate Their Genetic Diversity and Vector Capacities.</title>
        <authorList>
            <consortium name="Tick Genome and Microbiome Consortium (TIGMIC)"/>
            <person name="Jia N."/>
            <person name="Wang J."/>
            <person name="Shi W."/>
            <person name="Du L."/>
            <person name="Sun Y."/>
            <person name="Zhan W."/>
            <person name="Jiang J.F."/>
            <person name="Wang Q."/>
            <person name="Zhang B."/>
            <person name="Ji P."/>
            <person name="Bell-Sakyi L."/>
            <person name="Cui X.M."/>
            <person name="Yuan T.T."/>
            <person name="Jiang B.G."/>
            <person name="Yang W.F."/>
            <person name="Lam T.T."/>
            <person name="Chang Q.C."/>
            <person name="Ding S.J."/>
            <person name="Wang X.J."/>
            <person name="Zhu J.G."/>
            <person name="Ruan X.D."/>
            <person name="Zhao L."/>
            <person name="Wei J.T."/>
            <person name="Ye R.Z."/>
            <person name="Que T.C."/>
            <person name="Du C.H."/>
            <person name="Zhou Y.H."/>
            <person name="Cheng J.X."/>
            <person name="Dai P.F."/>
            <person name="Guo W.B."/>
            <person name="Han X.H."/>
            <person name="Huang E.J."/>
            <person name="Li L.F."/>
            <person name="Wei W."/>
            <person name="Gao Y.C."/>
            <person name="Liu J.Z."/>
            <person name="Shao H.Z."/>
            <person name="Wang X."/>
            <person name="Wang C.C."/>
            <person name="Yang T.C."/>
            <person name="Huo Q.B."/>
            <person name="Li W."/>
            <person name="Chen H.Y."/>
            <person name="Chen S.E."/>
            <person name="Zhou L.G."/>
            <person name="Ni X.B."/>
            <person name="Tian J.H."/>
            <person name="Sheng Y."/>
            <person name="Liu T."/>
            <person name="Pan Y.S."/>
            <person name="Xia L.Y."/>
            <person name="Li J."/>
            <person name="Zhao F."/>
            <person name="Cao W.C."/>
        </authorList>
    </citation>
    <scope>NUCLEOTIDE SEQUENCE</scope>
    <source>
        <strain evidence="2">Rsan-2018</strain>
    </source>
</reference>
<protein>
    <submittedName>
        <fullName evidence="2">Uncharacterized protein</fullName>
    </submittedName>
</protein>
<feature type="transmembrane region" description="Helical" evidence="1">
    <location>
        <begin position="16"/>
        <end position="41"/>
    </location>
</feature>